<accession>A0AB34JNW5</accession>
<evidence type="ECO:0000313" key="2">
    <source>
        <dbReference type="Proteomes" id="UP001515480"/>
    </source>
</evidence>
<dbReference type="AlphaFoldDB" id="A0AB34JNW5"/>
<keyword evidence="2" id="KW-1185">Reference proteome</keyword>
<sequence>MDRRAIVAGAAGSEAIAEAARRQDPAQRDREAFEYRLEAKDAPPSVSCASASTSGVCCQLVMRPRESGRKKGGAEGGVSIASHSVATVYEAPLDAKLVQGVRTVFEHLRRGKQCPHTLTHASKRLLFHVEKPTWKSDIRWISARDEGTFAWFASLFEKLGVRRTFSFLGELVLFSGFIVARQSTRKSHFHTDFDGSGGKALTLMTPLYDMSSLSDCHLVCEDGASLVQYRYTLGKAILFGDHFVHATQTGESPFPIAFLSFTFGAKPLSDDEWRSAEAYVMQQNPIYQDPMGRIVKSSAFQHSKLH</sequence>
<proteinExistence type="predicted"/>
<organism evidence="1 2">
    <name type="scientific">Prymnesium parvum</name>
    <name type="common">Toxic golden alga</name>
    <dbReference type="NCBI Taxonomy" id="97485"/>
    <lineage>
        <taxon>Eukaryota</taxon>
        <taxon>Haptista</taxon>
        <taxon>Haptophyta</taxon>
        <taxon>Prymnesiophyceae</taxon>
        <taxon>Prymnesiales</taxon>
        <taxon>Prymnesiaceae</taxon>
        <taxon>Prymnesium</taxon>
    </lineage>
</organism>
<evidence type="ECO:0000313" key="1">
    <source>
        <dbReference type="EMBL" id="KAL1523226.1"/>
    </source>
</evidence>
<reference evidence="1 2" key="1">
    <citation type="journal article" date="2024" name="Science">
        <title>Giant polyketide synthase enzymes in the biosynthesis of giant marine polyether toxins.</title>
        <authorList>
            <person name="Fallon T.R."/>
            <person name="Shende V.V."/>
            <person name="Wierzbicki I.H."/>
            <person name="Pendleton A.L."/>
            <person name="Watervoot N.F."/>
            <person name="Auber R.P."/>
            <person name="Gonzalez D.J."/>
            <person name="Wisecaver J.H."/>
            <person name="Moore B.S."/>
        </authorList>
    </citation>
    <scope>NUCLEOTIDE SEQUENCE [LARGE SCALE GENOMIC DNA]</scope>
    <source>
        <strain evidence="1 2">12B1</strain>
    </source>
</reference>
<protein>
    <recommendedName>
        <fullName evidence="3">Aspartyl/asparaginy/proline hydroxylase domain-containing protein</fullName>
    </recommendedName>
</protein>
<dbReference type="EMBL" id="JBGBPQ010000006">
    <property type="protein sequence ID" value="KAL1523226.1"/>
    <property type="molecule type" value="Genomic_DNA"/>
</dbReference>
<evidence type="ECO:0008006" key="3">
    <source>
        <dbReference type="Google" id="ProtNLM"/>
    </source>
</evidence>
<gene>
    <name evidence="1" type="ORF">AB1Y20_018178</name>
</gene>
<comment type="caution">
    <text evidence="1">The sequence shown here is derived from an EMBL/GenBank/DDBJ whole genome shotgun (WGS) entry which is preliminary data.</text>
</comment>
<dbReference type="Proteomes" id="UP001515480">
    <property type="component" value="Unassembled WGS sequence"/>
</dbReference>
<name>A0AB34JNW5_PRYPA</name>